<keyword evidence="2" id="KW-1185">Reference proteome</keyword>
<evidence type="ECO:0000313" key="1">
    <source>
        <dbReference type="EMBL" id="TNN64798.1"/>
    </source>
</evidence>
<name>A0A4Z2HFZ8_9TELE</name>
<organism evidence="1 2">
    <name type="scientific">Liparis tanakae</name>
    <name type="common">Tanaka's snailfish</name>
    <dbReference type="NCBI Taxonomy" id="230148"/>
    <lineage>
        <taxon>Eukaryota</taxon>
        <taxon>Metazoa</taxon>
        <taxon>Chordata</taxon>
        <taxon>Craniata</taxon>
        <taxon>Vertebrata</taxon>
        <taxon>Euteleostomi</taxon>
        <taxon>Actinopterygii</taxon>
        <taxon>Neopterygii</taxon>
        <taxon>Teleostei</taxon>
        <taxon>Neoteleostei</taxon>
        <taxon>Acanthomorphata</taxon>
        <taxon>Eupercaria</taxon>
        <taxon>Perciformes</taxon>
        <taxon>Cottioidei</taxon>
        <taxon>Cottales</taxon>
        <taxon>Liparidae</taxon>
        <taxon>Liparis</taxon>
    </lineage>
</organism>
<dbReference type="EMBL" id="SRLO01000246">
    <property type="protein sequence ID" value="TNN64798.1"/>
    <property type="molecule type" value="Genomic_DNA"/>
</dbReference>
<protein>
    <submittedName>
        <fullName evidence="1">Uncharacterized protein</fullName>
    </submittedName>
</protein>
<accession>A0A4Z2HFZ8</accession>
<dbReference type="Proteomes" id="UP000314294">
    <property type="component" value="Unassembled WGS sequence"/>
</dbReference>
<dbReference type="AlphaFoldDB" id="A0A4Z2HFZ8"/>
<gene>
    <name evidence="1" type="ORF">EYF80_024993</name>
</gene>
<reference evidence="1 2" key="1">
    <citation type="submission" date="2019-03" db="EMBL/GenBank/DDBJ databases">
        <title>First draft genome of Liparis tanakae, snailfish: a comprehensive survey of snailfish specific genes.</title>
        <authorList>
            <person name="Kim W."/>
            <person name="Song I."/>
            <person name="Jeong J.-H."/>
            <person name="Kim D."/>
            <person name="Kim S."/>
            <person name="Ryu S."/>
            <person name="Song J.Y."/>
            <person name="Lee S.K."/>
        </authorList>
    </citation>
    <scope>NUCLEOTIDE SEQUENCE [LARGE SCALE GENOMIC DNA]</scope>
    <source>
        <tissue evidence="1">Muscle</tissue>
    </source>
</reference>
<sequence>MSADARETRKRFWGARRARLVSTATITNTLPTMVFTKGQIPKYLSSPLTQCPVVPSNSRPVKDPVVTPISL</sequence>
<evidence type="ECO:0000313" key="2">
    <source>
        <dbReference type="Proteomes" id="UP000314294"/>
    </source>
</evidence>
<proteinExistence type="predicted"/>
<comment type="caution">
    <text evidence="1">The sequence shown here is derived from an EMBL/GenBank/DDBJ whole genome shotgun (WGS) entry which is preliminary data.</text>
</comment>